<comment type="caution">
    <text evidence="1">The sequence shown here is derived from an EMBL/GenBank/DDBJ whole genome shotgun (WGS) entry which is preliminary data.</text>
</comment>
<protein>
    <submittedName>
        <fullName evidence="1">Uncharacterized protein</fullName>
    </submittedName>
</protein>
<accession>A0AAD9ZEU9</accession>
<proteinExistence type="predicted"/>
<evidence type="ECO:0000313" key="1">
    <source>
        <dbReference type="EMBL" id="KAK3175228.1"/>
    </source>
</evidence>
<sequence length="107" mass="12342">MEGRLLYLERFCNEYDETADKSWRITNNLESLGSPVELEGSSSLREQEDTLIQEVSHILADERFEAEDVWTARRLHAVEDIEGMKDTEGTGMQIVIYHREVPRDLGA</sequence>
<dbReference type="AlphaFoldDB" id="A0AAD9ZEU9"/>
<reference evidence="1" key="1">
    <citation type="submission" date="2022-11" db="EMBL/GenBank/DDBJ databases">
        <title>Chromosomal genome sequence assembly and mating type (MAT) locus characterization of the leprose asexual lichenized fungus Lepraria neglecta (Nyl.) Erichsen.</title>
        <authorList>
            <person name="Allen J.L."/>
            <person name="Pfeffer B."/>
        </authorList>
    </citation>
    <scope>NUCLEOTIDE SEQUENCE</scope>
    <source>
        <strain evidence="1">Allen 5258</strain>
    </source>
</reference>
<dbReference type="Proteomes" id="UP001276659">
    <property type="component" value="Unassembled WGS sequence"/>
</dbReference>
<organism evidence="1 2">
    <name type="scientific">Lepraria neglecta</name>
    <dbReference type="NCBI Taxonomy" id="209136"/>
    <lineage>
        <taxon>Eukaryota</taxon>
        <taxon>Fungi</taxon>
        <taxon>Dikarya</taxon>
        <taxon>Ascomycota</taxon>
        <taxon>Pezizomycotina</taxon>
        <taxon>Lecanoromycetes</taxon>
        <taxon>OSLEUM clade</taxon>
        <taxon>Lecanoromycetidae</taxon>
        <taxon>Lecanorales</taxon>
        <taxon>Lecanorineae</taxon>
        <taxon>Stereocaulaceae</taxon>
        <taxon>Lepraria</taxon>
    </lineage>
</organism>
<evidence type="ECO:0000313" key="2">
    <source>
        <dbReference type="Proteomes" id="UP001276659"/>
    </source>
</evidence>
<keyword evidence="2" id="KW-1185">Reference proteome</keyword>
<gene>
    <name evidence="1" type="ORF">OEA41_002475</name>
</gene>
<name>A0AAD9ZEU9_9LECA</name>
<dbReference type="EMBL" id="JASNWA010000006">
    <property type="protein sequence ID" value="KAK3175228.1"/>
    <property type="molecule type" value="Genomic_DNA"/>
</dbReference>